<feature type="binding site" evidence="3">
    <location>
        <position position="105"/>
    </location>
    <ligand>
        <name>D-ribulose 5-phosphate</name>
        <dbReference type="ChEBI" id="CHEBI:58121"/>
    </ligand>
</feature>
<dbReference type="GO" id="GO:0009052">
    <property type="term" value="P:pentose-phosphate shunt, non-oxidative branch"/>
    <property type="evidence" value="ECO:0007669"/>
    <property type="project" value="TreeGrafter"/>
</dbReference>
<dbReference type="AlphaFoldDB" id="A0A0F5H0J0"/>
<feature type="binding site" evidence="3">
    <location>
        <begin position="72"/>
        <end position="76"/>
    </location>
    <ligand>
        <name>D-ribulose 5-phosphate</name>
        <dbReference type="ChEBI" id="CHEBI:58121"/>
    </ligand>
</feature>
<feature type="active site" description="Proton donor" evidence="2">
    <location>
        <position position="104"/>
    </location>
</feature>
<dbReference type="InterPro" id="IPR036569">
    <property type="entry name" value="RpiB_LacA_LacB_sf"/>
</dbReference>
<dbReference type="RefSeq" id="WP_046097056.1">
    <property type="nucleotide sequence ID" value="NZ_JZXN01000017.1"/>
</dbReference>
<dbReference type="PANTHER" id="PTHR30345:SF0">
    <property type="entry name" value="DNA DAMAGE-REPAIR_TOLERATION PROTEIN DRT102"/>
    <property type="match status" value="1"/>
</dbReference>
<sequence>MDNKKIVALASDHAGADLKNELKNYLIEKGFETVDLGPEDSSKPISYATQGHKLANYINNHKEITFGLGFCGTGLGISYALNRHENIRAARVTSVEDAKMSKMHNNANILVMGGRITPIDKAKKMLDEYLNTQYEGGRHQARIEQIDEDINCS</sequence>
<dbReference type="NCBIfam" id="NF004051">
    <property type="entry name" value="PRK05571.1"/>
    <property type="match status" value="1"/>
</dbReference>
<dbReference type="STRING" id="29561.MM26B8_04740"/>
<comment type="caution">
    <text evidence="4">The sequence shown here is derived from an EMBL/GenBank/DDBJ whole genome shotgun (WGS) entry which is preliminary data.</text>
</comment>
<evidence type="ECO:0000256" key="3">
    <source>
        <dbReference type="PIRSR" id="PIRSR005384-2"/>
    </source>
</evidence>
<feature type="binding site" evidence="3">
    <location>
        <position position="138"/>
    </location>
    <ligand>
        <name>D-ribulose 5-phosphate</name>
        <dbReference type="ChEBI" id="CHEBI:58121"/>
    </ligand>
</feature>
<organism evidence="4 5">
    <name type="scientific">Mycoplasmopsis meleagridis ATCC 25294</name>
    <dbReference type="NCBI Taxonomy" id="1264554"/>
    <lineage>
        <taxon>Bacteria</taxon>
        <taxon>Bacillati</taxon>
        <taxon>Mycoplasmatota</taxon>
        <taxon>Mycoplasmoidales</taxon>
        <taxon>Metamycoplasmataceae</taxon>
        <taxon>Mycoplasmopsis</taxon>
    </lineage>
</organism>
<feature type="active site" description="Proton acceptor" evidence="2">
    <location>
        <position position="71"/>
    </location>
</feature>
<protein>
    <submittedName>
        <fullName evidence="4">Ribose 5-phosphate isomerase B</fullName>
    </submittedName>
</protein>
<feature type="binding site" evidence="3">
    <location>
        <position position="115"/>
    </location>
    <ligand>
        <name>D-ribulose 5-phosphate</name>
        <dbReference type="ChEBI" id="CHEBI:58121"/>
    </ligand>
</feature>
<dbReference type="PIRSF" id="PIRSF005384">
    <property type="entry name" value="RpiB_LacA_B"/>
    <property type="match status" value="1"/>
</dbReference>
<feature type="binding site" evidence="3">
    <location>
        <position position="142"/>
    </location>
    <ligand>
        <name>D-ribulose 5-phosphate</name>
        <dbReference type="ChEBI" id="CHEBI:58121"/>
    </ligand>
</feature>
<dbReference type="OrthoDB" id="1778624at2"/>
<feature type="binding site" evidence="3">
    <location>
        <begin position="12"/>
        <end position="13"/>
    </location>
    <ligand>
        <name>D-ribulose 5-phosphate</name>
        <dbReference type="ChEBI" id="CHEBI:58121"/>
    </ligand>
</feature>
<dbReference type="InterPro" id="IPR003500">
    <property type="entry name" value="RpiB_LacA_LacB"/>
</dbReference>
<dbReference type="SUPFAM" id="SSF89623">
    <property type="entry name" value="Ribose/Galactose isomerase RpiB/AlsB"/>
    <property type="match status" value="1"/>
</dbReference>
<accession>A0A0F5H0J0</accession>
<gene>
    <name evidence="4" type="ORF">MMELEA_01000</name>
</gene>
<dbReference type="GO" id="GO:0004751">
    <property type="term" value="F:ribose-5-phosphate isomerase activity"/>
    <property type="evidence" value="ECO:0007669"/>
    <property type="project" value="TreeGrafter"/>
</dbReference>
<dbReference type="PANTHER" id="PTHR30345">
    <property type="entry name" value="RIBOSE-5-PHOSPHATE ISOMERASE B"/>
    <property type="match status" value="1"/>
</dbReference>
<dbReference type="NCBIfam" id="TIGR00689">
    <property type="entry name" value="rpiB_lacA_lacB"/>
    <property type="match status" value="1"/>
</dbReference>
<evidence type="ECO:0000256" key="1">
    <source>
        <dbReference type="ARBA" id="ARBA00008754"/>
    </source>
</evidence>
<dbReference type="Proteomes" id="UP000033750">
    <property type="component" value="Unassembled WGS sequence"/>
</dbReference>
<reference evidence="4 5" key="1">
    <citation type="submission" date="2015-03" db="EMBL/GenBank/DDBJ databases">
        <title>Genome sequence of Mycoplasma meleagridis strain ATCC 25294.</title>
        <authorList>
            <person name="Yacoub E."/>
            <person name="Blanchard A."/>
            <person name="Sirand-Pugnet P."/>
            <person name="Mardassi B.B.A."/>
        </authorList>
    </citation>
    <scope>NUCLEOTIDE SEQUENCE [LARGE SCALE GENOMIC DNA]</scope>
    <source>
        <strain evidence="4 5">ATCC 25294</strain>
    </source>
</reference>
<evidence type="ECO:0000256" key="2">
    <source>
        <dbReference type="PIRSR" id="PIRSR005384-1"/>
    </source>
</evidence>
<dbReference type="Pfam" id="PF02502">
    <property type="entry name" value="LacAB_rpiB"/>
    <property type="match status" value="1"/>
</dbReference>
<comment type="similarity">
    <text evidence="1">Belongs to the LacAB/RpiB family.</text>
</comment>
<evidence type="ECO:0000313" key="5">
    <source>
        <dbReference type="Proteomes" id="UP000033750"/>
    </source>
</evidence>
<dbReference type="GO" id="GO:0019316">
    <property type="term" value="P:D-allose catabolic process"/>
    <property type="evidence" value="ECO:0007669"/>
    <property type="project" value="TreeGrafter"/>
</dbReference>
<dbReference type="PATRIC" id="fig|1264554.4.peg.132"/>
<dbReference type="EMBL" id="JZXN01000017">
    <property type="protein sequence ID" value="KKB26718.1"/>
    <property type="molecule type" value="Genomic_DNA"/>
</dbReference>
<dbReference type="Gene3D" id="3.40.1400.10">
    <property type="entry name" value="Sugar-phosphate isomerase, RpiB/LacA/LacB"/>
    <property type="match status" value="1"/>
</dbReference>
<proteinExistence type="inferred from homology"/>
<evidence type="ECO:0000313" key="4">
    <source>
        <dbReference type="EMBL" id="KKB26718.1"/>
    </source>
</evidence>
<keyword evidence="4" id="KW-0413">Isomerase</keyword>
<keyword evidence="5" id="KW-1185">Reference proteome</keyword>
<name>A0A0F5H0J0_9BACT</name>